<keyword evidence="2" id="KW-0812">Transmembrane</keyword>
<keyword evidence="2" id="KW-1133">Transmembrane helix</keyword>
<feature type="transmembrane region" description="Helical" evidence="2">
    <location>
        <begin position="186"/>
        <end position="209"/>
    </location>
</feature>
<keyword evidence="2" id="KW-0472">Membrane</keyword>
<evidence type="ECO:0000313" key="3">
    <source>
        <dbReference type="EMBL" id="QEF97594.1"/>
    </source>
</evidence>
<dbReference type="Proteomes" id="UP000321353">
    <property type="component" value="Chromosome"/>
</dbReference>
<dbReference type="EMBL" id="CP036264">
    <property type="protein sequence ID" value="QEF97594.1"/>
    <property type="molecule type" value="Genomic_DNA"/>
</dbReference>
<evidence type="ECO:0000256" key="2">
    <source>
        <dbReference type="SAM" id="Phobius"/>
    </source>
</evidence>
<proteinExistence type="predicted"/>
<protein>
    <submittedName>
        <fullName evidence="3">Uncharacterized protein</fullName>
    </submittedName>
</protein>
<feature type="region of interest" description="Disordered" evidence="1">
    <location>
        <begin position="128"/>
        <end position="179"/>
    </location>
</feature>
<evidence type="ECO:0000313" key="4">
    <source>
        <dbReference type="Proteomes" id="UP000321353"/>
    </source>
</evidence>
<feature type="compositionally biased region" description="Basic and acidic residues" evidence="1">
    <location>
        <begin position="138"/>
        <end position="171"/>
    </location>
</feature>
<name>A0A5B9MD99_9BACT</name>
<reference evidence="3 4" key="1">
    <citation type="submission" date="2019-02" db="EMBL/GenBank/DDBJ databases">
        <title>Planctomycetal bacteria perform biofilm scaping via a novel small molecule.</title>
        <authorList>
            <person name="Jeske O."/>
            <person name="Boedeker C."/>
            <person name="Wiegand S."/>
            <person name="Breitling P."/>
            <person name="Kallscheuer N."/>
            <person name="Jogler M."/>
            <person name="Rohde M."/>
            <person name="Petersen J."/>
            <person name="Medema M.H."/>
            <person name="Surup F."/>
            <person name="Jogler C."/>
        </authorList>
    </citation>
    <scope>NUCLEOTIDE SEQUENCE [LARGE SCALE GENOMIC DNA]</scope>
    <source>
        <strain evidence="3 4">Mal15</strain>
    </source>
</reference>
<dbReference type="AlphaFoldDB" id="A0A5B9MD99"/>
<accession>A0A5B9MD99</accession>
<dbReference type="KEGG" id="smam:Mal15_16350"/>
<sequence length="227" mass="26036">MNSQSSFSERRYDFPHTGIKSGQRIASGAFDERDMARLDKQLDRLSGEKVFRLHWPEDDSMDVELLRAEMVREINSHDHRIPLDLRSVKGAPAELVDLLVDMERYARSKSKILSMTWMLPPLRDAIDQRMGRQSKSKSQRESDAASKTARDLLRHAEQKPGYDLSKAEKLDRKKRAKRPKRGTRRYLSLVAIILVGAIVVAGVEGWIIMQQDETLVVPEKGFESHPQ</sequence>
<organism evidence="3 4">
    <name type="scientific">Stieleria maiorica</name>
    <dbReference type="NCBI Taxonomy" id="2795974"/>
    <lineage>
        <taxon>Bacteria</taxon>
        <taxon>Pseudomonadati</taxon>
        <taxon>Planctomycetota</taxon>
        <taxon>Planctomycetia</taxon>
        <taxon>Pirellulales</taxon>
        <taxon>Pirellulaceae</taxon>
        <taxon>Stieleria</taxon>
    </lineage>
</organism>
<keyword evidence="4" id="KW-1185">Reference proteome</keyword>
<gene>
    <name evidence="3" type="ORF">Mal15_16350</name>
</gene>
<evidence type="ECO:0000256" key="1">
    <source>
        <dbReference type="SAM" id="MobiDB-lite"/>
    </source>
</evidence>